<sequence>MTEQDTSFERHQLEEYLQGFIAMQNYHLDLDHRHRQIEASIETGGPLSWADEQQYDPAFIGGRNAAAVDTADNTPLEANLSQQSSTKRQPAYRARHH</sequence>
<protein>
    <submittedName>
        <fullName evidence="2">Uncharacterized protein</fullName>
    </submittedName>
</protein>
<organism evidence="2 3">
    <name type="scientific">Phytophthora citrophthora</name>
    <dbReference type="NCBI Taxonomy" id="4793"/>
    <lineage>
        <taxon>Eukaryota</taxon>
        <taxon>Sar</taxon>
        <taxon>Stramenopiles</taxon>
        <taxon>Oomycota</taxon>
        <taxon>Peronosporomycetes</taxon>
        <taxon>Peronosporales</taxon>
        <taxon>Peronosporaceae</taxon>
        <taxon>Phytophthora</taxon>
    </lineage>
</organism>
<dbReference type="EMBL" id="JASMQC010000035">
    <property type="protein sequence ID" value="KAK1931216.1"/>
    <property type="molecule type" value="Genomic_DNA"/>
</dbReference>
<feature type="compositionally biased region" description="Polar residues" evidence="1">
    <location>
        <begin position="79"/>
        <end position="88"/>
    </location>
</feature>
<feature type="region of interest" description="Disordered" evidence="1">
    <location>
        <begin position="74"/>
        <end position="97"/>
    </location>
</feature>
<name>A0AAD9G320_9STRA</name>
<dbReference type="AlphaFoldDB" id="A0AAD9G320"/>
<proteinExistence type="predicted"/>
<keyword evidence="3" id="KW-1185">Reference proteome</keyword>
<dbReference type="Proteomes" id="UP001259832">
    <property type="component" value="Unassembled WGS sequence"/>
</dbReference>
<reference evidence="2" key="1">
    <citation type="submission" date="2023-08" db="EMBL/GenBank/DDBJ databases">
        <title>Reference Genome Resource for the Citrus Pathogen Phytophthora citrophthora.</title>
        <authorList>
            <person name="Moller H."/>
            <person name="Coetzee B."/>
            <person name="Rose L.J."/>
            <person name="Van Niekerk J.M."/>
        </authorList>
    </citation>
    <scope>NUCLEOTIDE SEQUENCE</scope>
    <source>
        <strain evidence="2">STE-U-9442</strain>
    </source>
</reference>
<evidence type="ECO:0000313" key="2">
    <source>
        <dbReference type="EMBL" id="KAK1931216.1"/>
    </source>
</evidence>
<comment type="caution">
    <text evidence="2">The sequence shown here is derived from an EMBL/GenBank/DDBJ whole genome shotgun (WGS) entry which is preliminary data.</text>
</comment>
<gene>
    <name evidence="2" type="ORF">P3T76_013405</name>
</gene>
<evidence type="ECO:0000313" key="3">
    <source>
        <dbReference type="Proteomes" id="UP001259832"/>
    </source>
</evidence>
<evidence type="ECO:0000256" key="1">
    <source>
        <dbReference type="SAM" id="MobiDB-lite"/>
    </source>
</evidence>
<accession>A0AAD9G320</accession>